<reference evidence="1" key="2">
    <citation type="submission" date="2015-06" db="UniProtKB">
        <authorList>
            <consortium name="EnsemblMetazoa"/>
        </authorList>
    </citation>
    <scope>IDENTIFICATION</scope>
</reference>
<reference evidence="2" key="1">
    <citation type="submission" date="2013-02" db="EMBL/GenBank/DDBJ databases">
        <authorList>
            <person name="Hughes D."/>
        </authorList>
    </citation>
    <scope>NUCLEOTIDE SEQUENCE</scope>
    <source>
        <strain>Durham</strain>
        <strain evidence="2">NC isolate 2 -- Noor lab</strain>
    </source>
</reference>
<organism evidence="1 2">
    <name type="scientific">Megaselia scalaris</name>
    <name type="common">Humpbacked fly</name>
    <name type="synonym">Phora scalaris</name>
    <dbReference type="NCBI Taxonomy" id="36166"/>
    <lineage>
        <taxon>Eukaryota</taxon>
        <taxon>Metazoa</taxon>
        <taxon>Ecdysozoa</taxon>
        <taxon>Arthropoda</taxon>
        <taxon>Hexapoda</taxon>
        <taxon>Insecta</taxon>
        <taxon>Pterygota</taxon>
        <taxon>Neoptera</taxon>
        <taxon>Endopterygota</taxon>
        <taxon>Diptera</taxon>
        <taxon>Brachycera</taxon>
        <taxon>Muscomorpha</taxon>
        <taxon>Platypezoidea</taxon>
        <taxon>Phoridae</taxon>
        <taxon>Megaseliini</taxon>
        <taxon>Megaselia</taxon>
    </lineage>
</organism>
<dbReference type="EnsemblMetazoa" id="MESCA008671-RA">
    <property type="protein sequence ID" value="MESCA008671-PA"/>
    <property type="gene ID" value="MESCA008671"/>
</dbReference>
<evidence type="ECO:0000313" key="2">
    <source>
        <dbReference type="Proteomes" id="UP000015102"/>
    </source>
</evidence>
<dbReference type="AlphaFoldDB" id="T1GXW0"/>
<accession>T1GXW0</accession>
<dbReference type="EMBL" id="CAQQ02196060">
    <property type="status" value="NOT_ANNOTATED_CDS"/>
    <property type="molecule type" value="Genomic_DNA"/>
</dbReference>
<dbReference type="HOGENOM" id="CLU_2944361_0_0_1"/>
<keyword evidence="2" id="KW-1185">Reference proteome</keyword>
<dbReference type="Proteomes" id="UP000015102">
    <property type="component" value="Unassembled WGS sequence"/>
</dbReference>
<dbReference type="EMBL" id="CAQQ02196061">
    <property type="status" value="NOT_ANNOTATED_CDS"/>
    <property type="molecule type" value="Genomic_DNA"/>
</dbReference>
<protein>
    <submittedName>
        <fullName evidence="1">Uncharacterized protein</fullName>
    </submittedName>
</protein>
<proteinExistence type="predicted"/>
<name>T1GXW0_MEGSC</name>
<sequence>MNSSNCRNGSQCSEQFYSFYVCFPRKRYNNIFIANGPPESIGIDDKCRVLNKHTIHRVLL</sequence>
<evidence type="ECO:0000313" key="1">
    <source>
        <dbReference type="EnsemblMetazoa" id="MESCA008671-PA"/>
    </source>
</evidence>